<comment type="caution">
    <text evidence="1">The sequence shown here is derived from an EMBL/GenBank/DDBJ whole genome shotgun (WGS) entry which is preliminary data.</text>
</comment>
<keyword evidence="2" id="KW-1185">Reference proteome</keyword>
<dbReference type="AlphaFoldDB" id="A0A9X2DUF3"/>
<accession>A0A9X2DUF3</accession>
<dbReference type="RefSeq" id="WP_251943592.1">
    <property type="nucleotide sequence ID" value="NZ_JAMRYM010000005.1"/>
</dbReference>
<sequence>MTTRIVPQTTDIAHFPDDVRPTFDIPLAAIDNSLGRALTNRDPIYVSQGARGILTYSTSSPAPGVGELLAETDWLAGDGTTGHFVGWYGIDEHSPDGMVRLTLLSNVRCTVYSWCSGHDAIGLAQNEPERFHNADDTALADFSGFDERGRVVHAVGSRVKDNGLDRYSLHIDVDLCLGKKGLQDLAVTLLTLSARVEREADSMAADR</sequence>
<dbReference type="Proteomes" id="UP001155240">
    <property type="component" value="Unassembled WGS sequence"/>
</dbReference>
<dbReference type="EMBL" id="JAMRYM010000005">
    <property type="protein sequence ID" value="MCM6761417.1"/>
    <property type="molecule type" value="Genomic_DNA"/>
</dbReference>
<gene>
    <name evidence="1" type="ORF">NB037_03210</name>
</gene>
<proteinExistence type="predicted"/>
<evidence type="ECO:0000313" key="1">
    <source>
        <dbReference type="EMBL" id="MCM6761417.1"/>
    </source>
</evidence>
<organism evidence="1 2">
    <name type="scientific">Rathayibacter rubneri</name>
    <dbReference type="NCBI Taxonomy" id="2950106"/>
    <lineage>
        <taxon>Bacteria</taxon>
        <taxon>Bacillati</taxon>
        <taxon>Actinomycetota</taxon>
        <taxon>Actinomycetes</taxon>
        <taxon>Micrococcales</taxon>
        <taxon>Microbacteriaceae</taxon>
        <taxon>Rathayibacter</taxon>
    </lineage>
</organism>
<protein>
    <submittedName>
        <fullName evidence="1">Uncharacterized protein</fullName>
    </submittedName>
</protein>
<name>A0A9X2DUF3_9MICO</name>
<evidence type="ECO:0000313" key="2">
    <source>
        <dbReference type="Proteomes" id="UP001155240"/>
    </source>
</evidence>
<reference evidence="1" key="1">
    <citation type="submission" date="2022-06" db="EMBL/GenBank/DDBJ databases">
        <title>Whole genome shotgun sequencing (WGS) of Rathayibacter sp. ZW T2_19, isolated from stored onions (Allium cepa).</title>
        <authorList>
            <person name="Stoll D.A."/>
            <person name="Huch M."/>
        </authorList>
    </citation>
    <scope>NUCLEOTIDE SEQUENCE</scope>
    <source>
        <strain evidence="1">ZW T2_19</strain>
    </source>
</reference>